<feature type="region of interest" description="Disordered" evidence="2">
    <location>
        <begin position="570"/>
        <end position="643"/>
    </location>
</feature>
<name>A0A9P6RH54_9FUNG</name>
<dbReference type="AlphaFoldDB" id="A0A9P6RH54"/>
<feature type="coiled-coil region" evidence="1">
    <location>
        <begin position="150"/>
        <end position="177"/>
    </location>
</feature>
<keyword evidence="1" id="KW-0175">Coiled coil</keyword>
<feature type="compositionally biased region" description="Basic residues" evidence="2">
    <location>
        <begin position="420"/>
        <end position="431"/>
    </location>
</feature>
<feature type="compositionally biased region" description="Polar residues" evidence="2">
    <location>
        <begin position="621"/>
        <end position="639"/>
    </location>
</feature>
<feature type="compositionally biased region" description="Low complexity" evidence="2">
    <location>
        <begin position="432"/>
        <end position="441"/>
    </location>
</feature>
<feature type="region of interest" description="Disordered" evidence="2">
    <location>
        <begin position="686"/>
        <end position="738"/>
    </location>
</feature>
<feature type="compositionally biased region" description="Basic and acidic residues" evidence="2">
    <location>
        <begin position="362"/>
        <end position="383"/>
    </location>
</feature>
<dbReference type="InterPro" id="IPR019343">
    <property type="entry name" value="PPP1R21_N"/>
</dbReference>
<feature type="compositionally biased region" description="Acidic residues" evidence="2">
    <location>
        <begin position="404"/>
        <end position="413"/>
    </location>
</feature>
<dbReference type="PANTHER" id="PTHR21448">
    <property type="entry name" value="SMOOTH MUSCLE MYOSIN HEAVY CHAIN-RELATED"/>
    <property type="match status" value="1"/>
</dbReference>
<evidence type="ECO:0000256" key="2">
    <source>
        <dbReference type="SAM" id="MobiDB-lite"/>
    </source>
</evidence>
<evidence type="ECO:0000259" key="4">
    <source>
        <dbReference type="Pfam" id="PF21636"/>
    </source>
</evidence>
<dbReference type="EMBL" id="JAAAIP010000298">
    <property type="protein sequence ID" value="KAG0320030.1"/>
    <property type="molecule type" value="Genomic_DNA"/>
</dbReference>
<feature type="region of interest" description="Disordered" evidence="2">
    <location>
        <begin position="362"/>
        <end position="503"/>
    </location>
</feature>
<feature type="compositionally biased region" description="Basic and acidic residues" evidence="2">
    <location>
        <begin position="456"/>
        <end position="468"/>
    </location>
</feature>
<keyword evidence="6" id="KW-1185">Reference proteome</keyword>
<evidence type="ECO:0000256" key="1">
    <source>
        <dbReference type="SAM" id="Coils"/>
    </source>
</evidence>
<comment type="caution">
    <text evidence="5">The sequence shown here is derived from an EMBL/GenBank/DDBJ whole genome shotgun (WGS) entry which is preliminary data.</text>
</comment>
<feature type="domain" description="Protein phosphatase 1 regulatory subunit 21 C-terminal" evidence="4">
    <location>
        <begin position="733"/>
        <end position="831"/>
    </location>
</feature>
<evidence type="ECO:0000259" key="3">
    <source>
        <dbReference type="Pfam" id="PF10205"/>
    </source>
</evidence>
<protein>
    <submittedName>
        <fullName evidence="5">Uncharacterized protein</fullName>
    </submittedName>
</protein>
<feature type="compositionally biased region" description="Low complexity" evidence="2">
    <location>
        <begin position="720"/>
        <end position="737"/>
    </location>
</feature>
<evidence type="ECO:0000313" key="5">
    <source>
        <dbReference type="EMBL" id="KAG0320030.1"/>
    </source>
</evidence>
<organism evidence="5 6">
    <name type="scientific">Dissophora globulifera</name>
    <dbReference type="NCBI Taxonomy" id="979702"/>
    <lineage>
        <taxon>Eukaryota</taxon>
        <taxon>Fungi</taxon>
        <taxon>Fungi incertae sedis</taxon>
        <taxon>Mucoromycota</taxon>
        <taxon>Mortierellomycotina</taxon>
        <taxon>Mortierellomycetes</taxon>
        <taxon>Mortierellales</taxon>
        <taxon>Mortierellaceae</taxon>
        <taxon>Dissophora</taxon>
    </lineage>
</organism>
<dbReference type="InterPro" id="IPR040024">
    <property type="entry name" value="PPP1R21"/>
</dbReference>
<feature type="coiled-coil region" evidence="1">
    <location>
        <begin position="12"/>
        <end position="120"/>
    </location>
</feature>
<gene>
    <name evidence="5" type="ORF">BGZ99_004713</name>
</gene>
<reference evidence="5" key="1">
    <citation type="journal article" date="2020" name="Fungal Divers.">
        <title>Resolving the Mortierellaceae phylogeny through synthesis of multi-gene phylogenetics and phylogenomics.</title>
        <authorList>
            <person name="Vandepol N."/>
            <person name="Liber J."/>
            <person name="Desiro A."/>
            <person name="Na H."/>
            <person name="Kennedy M."/>
            <person name="Barry K."/>
            <person name="Grigoriev I.V."/>
            <person name="Miller A.N."/>
            <person name="O'Donnell K."/>
            <person name="Stajich J.E."/>
            <person name="Bonito G."/>
        </authorList>
    </citation>
    <scope>NUCLEOTIDE SEQUENCE</scope>
    <source>
        <strain evidence="5">REB-010B</strain>
    </source>
</reference>
<dbReference type="GO" id="GO:0005769">
    <property type="term" value="C:early endosome"/>
    <property type="evidence" value="ECO:0007669"/>
    <property type="project" value="TreeGrafter"/>
</dbReference>
<feature type="compositionally biased region" description="Basic and acidic residues" evidence="2">
    <location>
        <begin position="485"/>
        <end position="503"/>
    </location>
</feature>
<dbReference type="GO" id="GO:0016020">
    <property type="term" value="C:membrane"/>
    <property type="evidence" value="ECO:0007669"/>
    <property type="project" value="TreeGrafter"/>
</dbReference>
<evidence type="ECO:0000313" key="6">
    <source>
        <dbReference type="Proteomes" id="UP000738325"/>
    </source>
</evidence>
<dbReference type="OrthoDB" id="5566667at2759"/>
<feature type="compositionally biased region" description="Low complexity" evidence="2">
    <location>
        <begin position="469"/>
        <end position="484"/>
    </location>
</feature>
<sequence>MFSSLQKSLQDLDLLSFHNQRLTKRIENLQNQAATKAGGSWLIGGGGGSAKKELEKSQSALEAATLELQAKIEENENLHQQLYEINALYPRHVTELQGKIQTLEKQNQELQLDVERAGVANEDTINLIRKEKDTIEKELGKIRDVLAGELKDEQHAHQSLREKMQRLESDVERLSKSELAFQSLQVEHQSLQGELETFKWISSEFTQLQQSYSQLERDKGQIEKAHAQLSQQHASLKQAEENLRRALAQEQEAARGAQEQNQRLNRDIEHTRATASEQQQSQKTRIEQLESELGRVRMEQGKLQQQYEELKVAEQSAKEGESRTKLDLAKDLEKMRTSLEHAETKVKEVEQLREALEKELTETKKALEDTRISLKDEQQRKEASGPLPTTTGAETDNEAKTEGDEGQATEEDASENRKAPLSKKAKKKKKAAAAAAAAAAAVGGVEASESSNPAAEHQEGDAAEKEQDSTTTEESTKAAAVAKVEAAEAKRREEEQQARKAAEDALKAEIEALRAQIKESEQSSATKLEQLSAAKVALETAKDEKASLSSSLEMHVELTMQLQQEIDGLKEDLAKKQKHGANGALARGSAPRSKNADSIDGDDEPLVRTRNKAAPGAGTGANKSGDQTPIRSSTPVSTADKTEPAAVIVASKDASSQVDRVEALDKAIQSEKITLIDEGTQADLERASPAAAEPVVKESAETNTSETGVGKKVSRRSMIGDGATVAATPAGGDATATHQSNREYLIKQHYETKIQSITEQLQLSDGRYARLHKEFGMLKELLLETVQGKESVLKECEQLKSRNLHLQDELATAKEDNRAQVEMMTNYMKSIDQGR</sequence>
<dbReference type="PANTHER" id="PTHR21448:SF0">
    <property type="entry name" value="PROTEIN PHOSPHATASE 1 REGULATORY SUBUNIT 21"/>
    <property type="match status" value="1"/>
</dbReference>
<feature type="coiled-coil region" evidence="1">
    <location>
        <begin position="789"/>
        <end position="816"/>
    </location>
</feature>
<dbReference type="Pfam" id="PF10205">
    <property type="entry name" value="KLRAQ"/>
    <property type="match status" value="1"/>
</dbReference>
<proteinExistence type="predicted"/>
<accession>A0A9P6RH54</accession>
<feature type="domain" description="Protein phosphatase 1 regulatory subunit 21 N-terminal" evidence="3">
    <location>
        <begin position="4"/>
        <end position="47"/>
    </location>
</feature>
<dbReference type="Pfam" id="PF21636">
    <property type="entry name" value="PPP1R21_C"/>
    <property type="match status" value="1"/>
</dbReference>
<dbReference type="Proteomes" id="UP000738325">
    <property type="component" value="Unassembled WGS sequence"/>
</dbReference>
<dbReference type="InterPro" id="IPR049372">
    <property type="entry name" value="PPP1R21_C"/>
</dbReference>